<dbReference type="AlphaFoldDB" id="A0A699ZB61"/>
<evidence type="ECO:0000256" key="2">
    <source>
        <dbReference type="ARBA" id="ARBA00022679"/>
    </source>
</evidence>
<dbReference type="PANTHER" id="PTHR40048:SF1">
    <property type="entry name" value="RHAMNOSYL O-METHYLTRANSFERASE"/>
    <property type="match status" value="1"/>
</dbReference>
<accession>A0A699ZB61</accession>
<organism evidence="4 5">
    <name type="scientific">Haematococcus lacustris</name>
    <name type="common">Green alga</name>
    <name type="synonym">Haematococcus pluvialis</name>
    <dbReference type="NCBI Taxonomy" id="44745"/>
    <lineage>
        <taxon>Eukaryota</taxon>
        <taxon>Viridiplantae</taxon>
        <taxon>Chlorophyta</taxon>
        <taxon>core chlorophytes</taxon>
        <taxon>Chlorophyceae</taxon>
        <taxon>CS clade</taxon>
        <taxon>Chlamydomonadales</taxon>
        <taxon>Haematococcaceae</taxon>
        <taxon>Haematococcus</taxon>
    </lineage>
</organism>
<dbReference type="GO" id="GO:0005886">
    <property type="term" value="C:plasma membrane"/>
    <property type="evidence" value="ECO:0007669"/>
    <property type="project" value="TreeGrafter"/>
</dbReference>
<feature type="transmembrane region" description="Helical" evidence="3">
    <location>
        <begin position="15"/>
        <end position="36"/>
    </location>
</feature>
<proteinExistence type="predicted"/>
<keyword evidence="1" id="KW-0489">Methyltransferase</keyword>
<keyword evidence="5" id="KW-1185">Reference proteome</keyword>
<evidence type="ECO:0000313" key="4">
    <source>
        <dbReference type="EMBL" id="GFH12702.1"/>
    </source>
</evidence>
<evidence type="ECO:0000313" key="5">
    <source>
        <dbReference type="Proteomes" id="UP000485058"/>
    </source>
</evidence>
<gene>
    <name evidence="4" type="ORF">HaLaN_08439</name>
</gene>
<dbReference type="GO" id="GO:0032259">
    <property type="term" value="P:methylation"/>
    <property type="evidence" value="ECO:0007669"/>
    <property type="project" value="UniProtKB-KW"/>
</dbReference>
<keyword evidence="3" id="KW-0472">Membrane</keyword>
<dbReference type="PANTHER" id="PTHR40048">
    <property type="entry name" value="RHAMNOSYL O-METHYLTRANSFERASE"/>
    <property type="match status" value="1"/>
</dbReference>
<keyword evidence="3" id="KW-1133">Transmembrane helix</keyword>
<evidence type="ECO:0000256" key="3">
    <source>
        <dbReference type="SAM" id="Phobius"/>
    </source>
</evidence>
<name>A0A699ZB61_HAELA</name>
<dbReference type="Gene3D" id="3.40.50.150">
    <property type="entry name" value="Vaccinia Virus protein VP39"/>
    <property type="match status" value="1"/>
</dbReference>
<dbReference type="GO" id="GO:0008610">
    <property type="term" value="P:lipid biosynthetic process"/>
    <property type="evidence" value="ECO:0007669"/>
    <property type="project" value="InterPro"/>
</dbReference>
<evidence type="ECO:0000256" key="1">
    <source>
        <dbReference type="ARBA" id="ARBA00022603"/>
    </source>
</evidence>
<comment type="caution">
    <text evidence="4">The sequence shown here is derived from an EMBL/GenBank/DDBJ whole genome shotgun (WGS) entry which is preliminary data.</text>
</comment>
<dbReference type="GO" id="GO:0008168">
    <property type="term" value="F:methyltransferase activity"/>
    <property type="evidence" value="ECO:0007669"/>
    <property type="project" value="UniProtKB-KW"/>
</dbReference>
<keyword evidence="3" id="KW-0812">Transmembrane</keyword>
<dbReference type="Pfam" id="PF04989">
    <property type="entry name" value="RMNT_CmcI"/>
    <property type="match status" value="2"/>
</dbReference>
<dbReference type="EMBL" id="BLLF01000531">
    <property type="protein sequence ID" value="GFH12702.1"/>
    <property type="molecule type" value="Genomic_DNA"/>
</dbReference>
<reference evidence="4 5" key="1">
    <citation type="submission" date="2020-02" db="EMBL/GenBank/DDBJ databases">
        <title>Draft genome sequence of Haematococcus lacustris strain NIES-144.</title>
        <authorList>
            <person name="Morimoto D."/>
            <person name="Nakagawa S."/>
            <person name="Yoshida T."/>
            <person name="Sawayama S."/>
        </authorList>
    </citation>
    <scope>NUCLEOTIDE SEQUENCE [LARGE SCALE GENOMIC DNA]</scope>
    <source>
        <strain evidence="4 5">NIES-144</strain>
    </source>
</reference>
<dbReference type="InterPro" id="IPR007072">
    <property type="entry name" value="RNMT_CmcI"/>
</dbReference>
<feature type="non-terminal residue" evidence="4">
    <location>
        <position position="1"/>
    </location>
</feature>
<keyword evidence="2" id="KW-0808">Transferase</keyword>
<dbReference type="SUPFAM" id="SSF53335">
    <property type="entry name" value="S-adenosyl-L-methionine-dependent methyltransferases"/>
    <property type="match status" value="1"/>
</dbReference>
<dbReference type="InterPro" id="IPR029063">
    <property type="entry name" value="SAM-dependent_MTases_sf"/>
</dbReference>
<sequence>MHDRHQSQQMASGRLTSTLLAVLVVTVVALLATLLMPRLKLGSMDPVAAVDLMRMLGVGHYYSGVSFDAHYCAPSYSTVIKDITEADMTRIGDDLTKELVAAMSKLLGRWRDKMSAIFAKYMLSYNNTWALQCGRENHVPVLSTAGQDPCPLLSDSERVAQLGYHPVPQGPIQGIARDSIKYGVCMKSPEQRSSFGEWIIQERMHNPAWKTFNVPELDQDAVVLLFDLLYESLGVFKKQYWLGVITMQNPFDMMSINDIIYTIQPDLIIETGTAWLCAAGGPSTERQTLDKVKALVKPGQKVMVLLDSAHHAEHVLAELSEYCQFVTVNSYCIVQDTKLGRWSMDSRMLSTVKQWLSKGVGSKFAVDRDRELLYTHHAMGYLKRVKD</sequence>
<protein>
    <submittedName>
        <fullName evidence="4">Uncharacterized protein</fullName>
    </submittedName>
</protein>
<dbReference type="Proteomes" id="UP000485058">
    <property type="component" value="Unassembled WGS sequence"/>
</dbReference>